<organism evidence="8">
    <name type="scientific">Cyanothece sp. (strain PCC 7425 / ATCC 29141)</name>
    <dbReference type="NCBI Taxonomy" id="395961"/>
    <lineage>
        <taxon>Bacteria</taxon>
        <taxon>Bacillati</taxon>
        <taxon>Cyanobacteriota</taxon>
        <taxon>Cyanophyceae</taxon>
        <taxon>Gomontiellales</taxon>
        <taxon>Cyanothecaceae</taxon>
        <taxon>Cyanothece</taxon>
    </lineage>
</organism>
<accession>B8HMN9</accession>
<dbReference type="EMBL" id="CP001344">
    <property type="protein sequence ID" value="ACL43654.1"/>
    <property type="molecule type" value="Genomic_DNA"/>
</dbReference>
<gene>
    <name evidence="7" type="primary">murI</name>
    <name evidence="8" type="ordered locus">Cyan7425_1276</name>
</gene>
<feature type="binding site" evidence="7">
    <location>
        <begin position="30"/>
        <end position="31"/>
    </location>
    <ligand>
        <name>substrate</name>
    </ligand>
</feature>
<dbReference type="SUPFAM" id="SSF53681">
    <property type="entry name" value="Aspartate/glutamate racemase"/>
    <property type="match status" value="2"/>
</dbReference>
<comment type="pathway">
    <text evidence="7">Cell wall biogenesis; peptidoglycan biosynthesis.</text>
</comment>
<comment type="function">
    <text evidence="7">Provides the (R)-glutamate required for cell wall biosynthesis.</text>
</comment>
<dbReference type="STRING" id="395961.Cyan7425_1276"/>
<protein>
    <recommendedName>
        <fullName evidence="2 7">Glutamate racemase</fullName>
        <ecNumber evidence="2 7">5.1.1.3</ecNumber>
    </recommendedName>
</protein>
<dbReference type="GO" id="GO:0009252">
    <property type="term" value="P:peptidoglycan biosynthetic process"/>
    <property type="evidence" value="ECO:0007669"/>
    <property type="project" value="UniProtKB-UniRule"/>
</dbReference>
<dbReference type="AlphaFoldDB" id="B8HMN9"/>
<dbReference type="UniPathway" id="UPA00219"/>
<dbReference type="PANTHER" id="PTHR21198:SF2">
    <property type="entry name" value="GLUTAMATE RACEMASE"/>
    <property type="match status" value="1"/>
</dbReference>
<comment type="catalytic activity">
    <reaction evidence="1 7">
        <text>L-glutamate = D-glutamate</text>
        <dbReference type="Rhea" id="RHEA:12813"/>
        <dbReference type="ChEBI" id="CHEBI:29985"/>
        <dbReference type="ChEBI" id="CHEBI:29986"/>
        <dbReference type="EC" id="5.1.1.3"/>
    </reaction>
</comment>
<evidence type="ECO:0000256" key="3">
    <source>
        <dbReference type="ARBA" id="ARBA00022960"/>
    </source>
</evidence>
<dbReference type="InterPro" id="IPR015942">
    <property type="entry name" value="Asp/Glu/hydantoin_racemase"/>
</dbReference>
<dbReference type="GO" id="GO:0071555">
    <property type="term" value="P:cell wall organization"/>
    <property type="evidence" value="ECO:0007669"/>
    <property type="project" value="UniProtKB-KW"/>
</dbReference>
<feature type="active site" description="Proton donor/acceptor" evidence="7">
    <location>
        <position position="93"/>
    </location>
</feature>
<dbReference type="GO" id="GO:0008360">
    <property type="term" value="P:regulation of cell shape"/>
    <property type="evidence" value="ECO:0007669"/>
    <property type="project" value="UniProtKB-KW"/>
</dbReference>
<dbReference type="eggNOG" id="COG0796">
    <property type="taxonomic scope" value="Bacteria"/>
</dbReference>
<keyword evidence="4 7" id="KW-0573">Peptidoglycan synthesis</keyword>
<keyword evidence="6 7" id="KW-0961">Cell wall biogenesis/degradation</keyword>
<dbReference type="InterPro" id="IPR018187">
    <property type="entry name" value="Asp/Glu_racemase_AS_1"/>
</dbReference>
<dbReference type="EC" id="5.1.1.3" evidence="2 7"/>
<evidence type="ECO:0000256" key="4">
    <source>
        <dbReference type="ARBA" id="ARBA00022984"/>
    </source>
</evidence>
<dbReference type="Gene3D" id="3.40.50.1860">
    <property type="match status" value="2"/>
</dbReference>
<comment type="similarity">
    <text evidence="7">Belongs to the aspartate/glutamate racemases family.</text>
</comment>
<dbReference type="KEGG" id="cyn:Cyan7425_1276"/>
<feature type="binding site" evidence="7">
    <location>
        <begin position="203"/>
        <end position="204"/>
    </location>
    <ligand>
        <name>substrate</name>
    </ligand>
</feature>
<evidence type="ECO:0000256" key="1">
    <source>
        <dbReference type="ARBA" id="ARBA00001602"/>
    </source>
</evidence>
<feature type="binding site" evidence="7">
    <location>
        <begin position="62"/>
        <end position="63"/>
    </location>
    <ligand>
        <name>substrate</name>
    </ligand>
</feature>
<evidence type="ECO:0000313" key="8">
    <source>
        <dbReference type="EMBL" id="ACL43654.1"/>
    </source>
</evidence>
<dbReference type="Pfam" id="PF01177">
    <property type="entry name" value="Asp_Glu_race"/>
    <property type="match status" value="1"/>
</dbReference>
<dbReference type="GO" id="GO:0008881">
    <property type="term" value="F:glutamate racemase activity"/>
    <property type="evidence" value="ECO:0007669"/>
    <property type="project" value="UniProtKB-UniRule"/>
</dbReference>
<keyword evidence="3 7" id="KW-0133">Cell shape</keyword>
<dbReference type="PROSITE" id="PS00924">
    <property type="entry name" value="ASP_GLU_RACEMASE_2"/>
    <property type="match status" value="1"/>
</dbReference>
<feature type="binding site" evidence="7">
    <location>
        <begin position="94"/>
        <end position="95"/>
    </location>
    <ligand>
        <name>substrate</name>
    </ligand>
</feature>
<dbReference type="PROSITE" id="PS00923">
    <property type="entry name" value="ASP_GLU_RACEMASE_1"/>
    <property type="match status" value="1"/>
</dbReference>
<evidence type="ECO:0000256" key="7">
    <source>
        <dbReference type="HAMAP-Rule" id="MF_00258"/>
    </source>
</evidence>
<dbReference type="HOGENOM" id="CLU_052344_0_2_3"/>
<dbReference type="InterPro" id="IPR033134">
    <property type="entry name" value="Asp/Glu_racemase_AS_2"/>
</dbReference>
<proteinExistence type="inferred from homology"/>
<evidence type="ECO:0000256" key="6">
    <source>
        <dbReference type="ARBA" id="ARBA00023316"/>
    </source>
</evidence>
<dbReference type="NCBIfam" id="TIGR00067">
    <property type="entry name" value="glut_race"/>
    <property type="match status" value="1"/>
</dbReference>
<dbReference type="HAMAP" id="MF_00258">
    <property type="entry name" value="Glu_racemase"/>
    <property type="match status" value="1"/>
</dbReference>
<dbReference type="InterPro" id="IPR004391">
    <property type="entry name" value="Glu_race"/>
</dbReference>
<dbReference type="FunFam" id="3.40.50.1860:FF:000001">
    <property type="entry name" value="Glutamate racemase"/>
    <property type="match status" value="1"/>
</dbReference>
<keyword evidence="5 7" id="KW-0413">Isomerase</keyword>
<sequence length="295" mass="32540">MVSSYSDLAGLSLRPANQSLSQQASIGVFDSGVGGLTVLRVLQQHLPQESFLYFADTAHLPYGNRCQAEIVTFARQILTWMTEQGVKMVIVACNTSSALALDIVRTEFNLPILGLILPGARTAVQRGKRIGIIATAATVASECYPQAILEANPQLQVWQMSCPEFVPLIEQNRINDPYTLEVARTYLQPLIESRIDTLIYGCTHYPHLESVIRKVLPRSVQRIDPARSVVTAAARELELLGLRKQSRQTSSTRFFASGCPEQFARVSSQWLGYTPVVEHVELPLLSSPLSSSTLI</sequence>
<feature type="active site" description="Proton donor/acceptor" evidence="7">
    <location>
        <position position="202"/>
    </location>
</feature>
<evidence type="ECO:0000256" key="2">
    <source>
        <dbReference type="ARBA" id="ARBA00013090"/>
    </source>
</evidence>
<evidence type="ECO:0000256" key="5">
    <source>
        <dbReference type="ARBA" id="ARBA00023235"/>
    </source>
</evidence>
<reference evidence="8" key="1">
    <citation type="submission" date="2009-01" db="EMBL/GenBank/DDBJ databases">
        <title>Complete sequence of chromosome Cyanothece sp. PCC 7425.</title>
        <authorList>
            <consortium name="US DOE Joint Genome Institute"/>
            <person name="Lucas S."/>
            <person name="Copeland A."/>
            <person name="Lapidus A."/>
            <person name="Glavina del Rio T."/>
            <person name="Dalin E."/>
            <person name="Tice H."/>
            <person name="Bruce D."/>
            <person name="Goodwin L."/>
            <person name="Pitluck S."/>
            <person name="Sims D."/>
            <person name="Meineke L."/>
            <person name="Brettin T."/>
            <person name="Detter J.C."/>
            <person name="Han C."/>
            <person name="Larimer F."/>
            <person name="Land M."/>
            <person name="Hauser L."/>
            <person name="Kyrpides N."/>
            <person name="Ovchinnikova G."/>
            <person name="Liberton M."/>
            <person name="Stoeckel J."/>
            <person name="Banerjee A."/>
            <person name="Singh A."/>
            <person name="Page L."/>
            <person name="Sato H."/>
            <person name="Zhao L."/>
            <person name="Sherman L."/>
            <person name="Pakrasi H."/>
            <person name="Richardson P."/>
        </authorList>
    </citation>
    <scope>NUCLEOTIDE SEQUENCE</scope>
    <source>
        <strain evidence="8">PCC 7425</strain>
    </source>
</reference>
<dbReference type="InterPro" id="IPR001920">
    <property type="entry name" value="Asp/Glu_race"/>
</dbReference>
<dbReference type="PANTHER" id="PTHR21198">
    <property type="entry name" value="GLUTAMATE RACEMASE"/>
    <property type="match status" value="1"/>
</dbReference>
<name>B8HMN9_CYAP4</name>